<evidence type="ECO:0000313" key="2">
    <source>
        <dbReference type="Proteomes" id="UP000499080"/>
    </source>
</evidence>
<organism evidence="1 2">
    <name type="scientific">Araneus ventricosus</name>
    <name type="common">Orbweaver spider</name>
    <name type="synonym">Epeira ventricosa</name>
    <dbReference type="NCBI Taxonomy" id="182803"/>
    <lineage>
        <taxon>Eukaryota</taxon>
        <taxon>Metazoa</taxon>
        <taxon>Ecdysozoa</taxon>
        <taxon>Arthropoda</taxon>
        <taxon>Chelicerata</taxon>
        <taxon>Arachnida</taxon>
        <taxon>Araneae</taxon>
        <taxon>Araneomorphae</taxon>
        <taxon>Entelegynae</taxon>
        <taxon>Araneoidea</taxon>
        <taxon>Araneidae</taxon>
        <taxon>Araneus</taxon>
    </lineage>
</organism>
<sequence length="109" mass="12310">MCTRAENPFGRPYKAIVKNRHLPADRFKLLGNIAEGDGSSFALPILQELYPPAQDTMPSSPRLSHMSQEPAISENDIIRIFKKALLKKAPEYDSIDFVILKEINNRISN</sequence>
<reference evidence="1 2" key="1">
    <citation type="journal article" date="2019" name="Sci. Rep.">
        <title>Orb-weaving spider Araneus ventricosus genome elucidates the spidroin gene catalogue.</title>
        <authorList>
            <person name="Kono N."/>
            <person name="Nakamura H."/>
            <person name="Ohtoshi R."/>
            <person name="Moran D.A.P."/>
            <person name="Shinohara A."/>
            <person name="Yoshida Y."/>
            <person name="Fujiwara M."/>
            <person name="Mori M."/>
            <person name="Tomita M."/>
            <person name="Arakawa K."/>
        </authorList>
    </citation>
    <scope>NUCLEOTIDE SEQUENCE [LARGE SCALE GENOMIC DNA]</scope>
</reference>
<keyword evidence="2" id="KW-1185">Reference proteome</keyword>
<dbReference type="Proteomes" id="UP000499080">
    <property type="component" value="Unassembled WGS sequence"/>
</dbReference>
<dbReference type="AlphaFoldDB" id="A0A4Y2PZN7"/>
<comment type="caution">
    <text evidence="1">The sequence shown here is derived from an EMBL/GenBank/DDBJ whole genome shotgun (WGS) entry which is preliminary data.</text>
</comment>
<gene>
    <name evidence="1" type="ORF">AVEN_244795_1</name>
</gene>
<proteinExistence type="predicted"/>
<evidence type="ECO:0000313" key="1">
    <source>
        <dbReference type="EMBL" id="GBN56644.1"/>
    </source>
</evidence>
<dbReference type="EMBL" id="BGPR01012561">
    <property type="protein sequence ID" value="GBN56644.1"/>
    <property type="molecule type" value="Genomic_DNA"/>
</dbReference>
<accession>A0A4Y2PZN7</accession>
<name>A0A4Y2PZN7_ARAVE</name>
<protein>
    <submittedName>
        <fullName evidence="1">Uncharacterized protein</fullName>
    </submittedName>
</protein>